<proteinExistence type="predicted"/>
<dbReference type="InterPro" id="IPR011010">
    <property type="entry name" value="DNA_brk_join_enz"/>
</dbReference>
<feature type="compositionally biased region" description="Pro residues" evidence="4">
    <location>
        <begin position="330"/>
        <end position="339"/>
    </location>
</feature>
<sequence>MLVMPQNLDYLSHWPTRPDKRPARRRVDRSRLGNVMCHIDAPEVLVSAVPFPTPPADPPPPDTPQGRESVAAAVDRYLDGIKTKTTRAGYAETLARLTAHAGARDTGSLTPDDYAAVMARWDSAAVATWNRHLSALTSFTAWAQRQEILAVNPGRRLERRKPARRGDRSIPLTRLEKLFTDDGNDLRERVLWRMLYETAARADEILSLNIEDLDLEFRRGRVTSKGGAVEYVHWATGTALPRLLRGRTSGPVFLADRRAPHLRASCPRGRRRLPDQRTRTAVLPTRRIPIQTGHRQVRPTRQGLDTPPTPAQRPTTPGSRRTHRPRTPSQIPPPAPGRPRPLRQTRRRNLSQSHRRGRPSSTPPNPLTCSYTRPATGPFSRIPPGSRGTRPRGDAPGQFRSSVIVQPRPPLIFLSCW</sequence>
<dbReference type="PROSITE" id="PS51900">
    <property type="entry name" value="CB"/>
    <property type="match status" value="1"/>
</dbReference>
<dbReference type="SUPFAM" id="SSF56349">
    <property type="entry name" value="DNA breaking-rejoining enzymes"/>
    <property type="match status" value="1"/>
</dbReference>
<dbReference type="CDD" id="cd00397">
    <property type="entry name" value="DNA_BRE_C"/>
    <property type="match status" value="1"/>
</dbReference>
<dbReference type="InterPro" id="IPR010998">
    <property type="entry name" value="Integrase_recombinase_N"/>
</dbReference>
<dbReference type="Gene3D" id="1.10.443.10">
    <property type="entry name" value="Intergrase catalytic core"/>
    <property type="match status" value="1"/>
</dbReference>
<reference evidence="6 7" key="1">
    <citation type="journal article" date="2019" name="Int. J. Syst. Evol. Microbiol.">
        <title>The Global Catalogue of Microorganisms (GCM) 10K type strain sequencing project: providing services to taxonomists for standard genome sequencing and annotation.</title>
        <authorList>
            <consortium name="The Broad Institute Genomics Platform"/>
            <consortium name="The Broad Institute Genome Sequencing Center for Infectious Disease"/>
            <person name="Wu L."/>
            <person name="Ma J."/>
        </authorList>
    </citation>
    <scope>NUCLEOTIDE SEQUENCE [LARGE SCALE GENOMIC DNA]</scope>
    <source>
        <strain evidence="6 7">JCM 13929</strain>
    </source>
</reference>
<keyword evidence="2" id="KW-0233">DNA recombination</keyword>
<feature type="region of interest" description="Disordered" evidence="4">
    <location>
        <begin position="263"/>
        <end position="401"/>
    </location>
</feature>
<evidence type="ECO:0000313" key="7">
    <source>
        <dbReference type="Proteomes" id="UP001500064"/>
    </source>
</evidence>
<evidence type="ECO:0000259" key="5">
    <source>
        <dbReference type="PROSITE" id="PS51900"/>
    </source>
</evidence>
<feature type="domain" description="Core-binding (CB)" evidence="5">
    <location>
        <begin position="68"/>
        <end position="144"/>
    </location>
</feature>
<evidence type="ECO:0000256" key="3">
    <source>
        <dbReference type="PROSITE-ProRule" id="PRU01248"/>
    </source>
</evidence>
<evidence type="ECO:0000313" key="6">
    <source>
        <dbReference type="EMBL" id="GAA1626479.1"/>
    </source>
</evidence>
<evidence type="ECO:0000256" key="1">
    <source>
        <dbReference type="ARBA" id="ARBA00023125"/>
    </source>
</evidence>
<dbReference type="Proteomes" id="UP001500064">
    <property type="component" value="Unassembled WGS sequence"/>
</dbReference>
<keyword evidence="7" id="KW-1185">Reference proteome</keyword>
<accession>A0ABN2F1X0</accession>
<evidence type="ECO:0000256" key="4">
    <source>
        <dbReference type="SAM" id="MobiDB-lite"/>
    </source>
</evidence>
<dbReference type="InterPro" id="IPR044068">
    <property type="entry name" value="CB"/>
</dbReference>
<keyword evidence="1 3" id="KW-0238">DNA-binding</keyword>
<gene>
    <name evidence="6" type="ORF">GCM10009733_024030</name>
</gene>
<comment type="caution">
    <text evidence="6">The sequence shown here is derived from an EMBL/GenBank/DDBJ whole genome shotgun (WGS) entry which is preliminary data.</text>
</comment>
<protein>
    <recommendedName>
        <fullName evidence="5">Core-binding (CB) domain-containing protein</fullName>
    </recommendedName>
</protein>
<organism evidence="6 7">
    <name type="scientific">Nonomuraea maheshkhaliensis</name>
    <dbReference type="NCBI Taxonomy" id="419590"/>
    <lineage>
        <taxon>Bacteria</taxon>
        <taxon>Bacillati</taxon>
        <taxon>Actinomycetota</taxon>
        <taxon>Actinomycetes</taxon>
        <taxon>Streptosporangiales</taxon>
        <taxon>Streptosporangiaceae</taxon>
        <taxon>Nonomuraea</taxon>
    </lineage>
</organism>
<name>A0ABN2F1X0_9ACTN</name>
<feature type="compositionally biased region" description="Basic residues" evidence="4">
    <location>
        <begin position="340"/>
        <end position="358"/>
    </location>
</feature>
<evidence type="ECO:0000256" key="2">
    <source>
        <dbReference type="ARBA" id="ARBA00023172"/>
    </source>
</evidence>
<dbReference type="EMBL" id="BAAAMU010000013">
    <property type="protein sequence ID" value="GAA1626479.1"/>
    <property type="molecule type" value="Genomic_DNA"/>
</dbReference>
<dbReference type="InterPro" id="IPR013762">
    <property type="entry name" value="Integrase-like_cat_sf"/>
</dbReference>
<dbReference type="Gene3D" id="1.10.150.130">
    <property type="match status" value="1"/>
</dbReference>